<reference evidence="3 4" key="1">
    <citation type="journal article" date="2024" name="Science">
        <title>Giant polyketide synthase enzymes in the biosynthesis of giant marine polyether toxins.</title>
        <authorList>
            <person name="Fallon T.R."/>
            <person name="Shende V.V."/>
            <person name="Wierzbicki I.H."/>
            <person name="Pendleton A.L."/>
            <person name="Watervoot N.F."/>
            <person name="Auber R.P."/>
            <person name="Gonzalez D.J."/>
            <person name="Wisecaver J.H."/>
            <person name="Moore B.S."/>
        </authorList>
    </citation>
    <scope>NUCLEOTIDE SEQUENCE [LARGE SCALE GENOMIC DNA]</scope>
    <source>
        <strain evidence="3 4">12B1</strain>
    </source>
</reference>
<dbReference type="InterPro" id="IPR006652">
    <property type="entry name" value="Kelch_1"/>
</dbReference>
<dbReference type="PANTHER" id="PTHR46093:SF3">
    <property type="entry name" value="ACYL-COA-BINDING DOMAIN-CONTAINING PROTEIN 4"/>
    <property type="match status" value="1"/>
</dbReference>
<dbReference type="InterPro" id="IPR011043">
    <property type="entry name" value="Gal_Oxase/kelch_b-propeller"/>
</dbReference>
<dbReference type="AlphaFoldDB" id="A0AB34J7Q9"/>
<dbReference type="InterPro" id="IPR015915">
    <property type="entry name" value="Kelch-typ_b-propeller"/>
</dbReference>
<proteinExistence type="predicted"/>
<dbReference type="Pfam" id="PF01344">
    <property type="entry name" value="Kelch_1"/>
    <property type="match status" value="1"/>
</dbReference>
<dbReference type="Pfam" id="PF24681">
    <property type="entry name" value="Kelch_KLHDC2_KLHL20_DRC7"/>
    <property type="match status" value="1"/>
</dbReference>
<gene>
    <name evidence="3" type="ORF">AB1Y20_001988</name>
</gene>
<dbReference type="SUPFAM" id="SSF50965">
    <property type="entry name" value="Galactose oxidase, central domain"/>
    <property type="match status" value="1"/>
</dbReference>
<keyword evidence="2" id="KW-0677">Repeat</keyword>
<dbReference type="Gene3D" id="2.120.10.80">
    <property type="entry name" value="Kelch-type beta propeller"/>
    <property type="match status" value="2"/>
</dbReference>
<evidence type="ECO:0000256" key="2">
    <source>
        <dbReference type="ARBA" id="ARBA00022737"/>
    </source>
</evidence>
<dbReference type="EMBL" id="JBGBPQ010000011">
    <property type="protein sequence ID" value="KAL1515359.1"/>
    <property type="molecule type" value="Genomic_DNA"/>
</dbReference>
<organism evidence="3 4">
    <name type="scientific">Prymnesium parvum</name>
    <name type="common">Toxic golden alga</name>
    <dbReference type="NCBI Taxonomy" id="97485"/>
    <lineage>
        <taxon>Eukaryota</taxon>
        <taxon>Haptista</taxon>
        <taxon>Haptophyta</taxon>
        <taxon>Prymnesiophyceae</taxon>
        <taxon>Prymnesiales</taxon>
        <taxon>Prymnesiaceae</taxon>
        <taxon>Prymnesium</taxon>
    </lineage>
</organism>
<dbReference type="Proteomes" id="UP001515480">
    <property type="component" value="Unassembled WGS sequence"/>
</dbReference>
<evidence type="ECO:0000313" key="4">
    <source>
        <dbReference type="Proteomes" id="UP001515480"/>
    </source>
</evidence>
<evidence type="ECO:0000313" key="3">
    <source>
        <dbReference type="EMBL" id="KAL1515359.1"/>
    </source>
</evidence>
<evidence type="ECO:0000256" key="1">
    <source>
        <dbReference type="ARBA" id="ARBA00022441"/>
    </source>
</evidence>
<sequence length="271" mass="28301">MARAAFGSSDDTRSPTTRLAMCASALSDGELLLFGGWDPQKPGSGGVILDDVWSLDLRTAAWRQCDEPMPRGAVSRHVAASVGGLVVVHTFRCLSSVLVWDASRRALREQITTGDAPSARGLHVGAAADERTLVVFGGADKAGAMCNDAFALDTIDWEWRRLAAGGGRRPSARAGACAAPLPGGGGVVVCCGAESSAEGLVPRADVWAITLGEDGEGEWQQLLDDDAPNAPAPRNAATLTPLGDGELLLHGGWWPFRRTYSDSHVLTVSAA</sequence>
<dbReference type="PANTHER" id="PTHR46093">
    <property type="entry name" value="ACYL-COA-BINDING DOMAIN-CONTAINING PROTEIN 5"/>
    <property type="match status" value="1"/>
</dbReference>
<comment type="caution">
    <text evidence="3">The sequence shown here is derived from an EMBL/GenBank/DDBJ whole genome shotgun (WGS) entry which is preliminary data.</text>
</comment>
<keyword evidence="1" id="KW-0880">Kelch repeat</keyword>
<protein>
    <submittedName>
        <fullName evidence="3">Uncharacterized protein</fullName>
    </submittedName>
</protein>
<accession>A0AB34J7Q9</accession>
<name>A0AB34J7Q9_PRYPA</name>
<keyword evidence="4" id="KW-1185">Reference proteome</keyword>